<keyword evidence="2" id="KW-0328">Glycosyltransferase</keyword>
<reference evidence="10 11" key="1">
    <citation type="submission" date="2024-04" db="EMBL/GenBank/DDBJ databases">
        <title>Tritrichomonas musculus Genome.</title>
        <authorList>
            <person name="Alves-Ferreira E."/>
            <person name="Grigg M."/>
            <person name="Lorenzi H."/>
            <person name="Galac M."/>
        </authorList>
    </citation>
    <scope>NUCLEOTIDE SEQUENCE [LARGE SCALE GENOMIC DNA]</scope>
    <source>
        <strain evidence="10 11">EAF2021</strain>
    </source>
</reference>
<dbReference type="Proteomes" id="UP001470230">
    <property type="component" value="Unassembled WGS sequence"/>
</dbReference>
<evidence type="ECO:0000256" key="3">
    <source>
        <dbReference type="ARBA" id="ARBA00022679"/>
    </source>
</evidence>
<comment type="subcellular location">
    <subcellularLocation>
        <location evidence="1">Membrane</location>
        <topology evidence="1">Single-pass type II membrane protein</topology>
    </subcellularLocation>
</comment>
<evidence type="ECO:0000313" key="11">
    <source>
        <dbReference type="Proteomes" id="UP001470230"/>
    </source>
</evidence>
<evidence type="ECO:0000256" key="2">
    <source>
        <dbReference type="ARBA" id="ARBA00022676"/>
    </source>
</evidence>
<evidence type="ECO:0000256" key="7">
    <source>
        <dbReference type="ARBA" id="ARBA00023136"/>
    </source>
</evidence>
<dbReference type="Pfam" id="PF02434">
    <property type="entry name" value="Fringe"/>
    <property type="match status" value="1"/>
</dbReference>
<feature type="domain" description="Fringe-like glycosyltransferase" evidence="9">
    <location>
        <begin position="46"/>
        <end position="225"/>
    </location>
</feature>
<gene>
    <name evidence="10" type="ORF">M9Y10_005206</name>
</gene>
<dbReference type="InterPro" id="IPR003378">
    <property type="entry name" value="Fringe-like_glycosylTrfase"/>
</dbReference>
<evidence type="ECO:0000256" key="8">
    <source>
        <dbReference type="SAM" id="Phobius"/>
    </source>
</evidence>
<evidence type="ECO:0000313" key="10">
    <source>
        <dbReference type="EMBL" id="KAK8878433.1"/>
    </source>
</evidence>
<keyword evidence="7 8" id="KW-0472">Membrane</keyword>
<evidence type="ECO:0000256" key="4">
    <source>
        <dbReference type="ARBA" id="ARBA00022692"/>
    </source>
</evidence>
<sequence>MQYYFLFISILIAIFILNSAFSILIIFFRQLPIGYSDITVKEKNLTHKVFFAVMTTSDHQNEMVILKNLLIPKFSGMNYFHSMIFYGDNALNFDKYHEDNFPFVSVKAKGDFSRHFLCSKIKESLKHFLFETTASWYIRICGDTYVNSQSFPLFLAEINQTNPFFNTLIQGACLGKEQLVYIQGGSGFVFSRKAAYDLYNDWDFFNMTCAEYKNDDRAISVYLARINVSFYDATSRWFVGHRFFGFKSAYSAIVNASKHQLKRSKCGKTPSSKKKCRAFYSRINQIVFWHDKTPFKNFIGKMDEILNYSYDDLFFYVPNNKPMICKAGKKIQTGYYS</sequence>
<evidence type="ECO:0000259" key="9">
    <source>
        <dbReference type="Pfam" id="PF02434"/>
    </source>
</evidence>
<evidence type="ECO:0000256" key="6">
    <source>
        <dbReference type="ARBA" id="ARBA00022989"/>
    </source>
</evidence>
<keyword evidence="6 8" id="KW-1133">Transmembrane helix</keyword>
<dbReference type="Gene3D" id="3.90.550.50">
    <property type="match status" value="1"/>
</dbReference>
<evidence type="ECO:0000256" key="1">
    <source>
        <dbReference type="ARBA" id="ARBA00004606"/>
    </source>
</evidence>
<proteinExistence type="predicted"/>
<keyword evidence="5" id="KW-0735">Signal-anchor</keyword>
<comment type="caution">
    <text evidence="10">The sequence shown here is derived from an EMBL/GenBank/DDBJ whole genome shotgun (WGS) entry which is preliminary data.</text>
</comment>
<feature type="transmembrane region" description="Helical" evidence="8">
    <location>
        <begin position="6"/>
        <end position="28"/>
    </location>
</feature>
<evidence type="ECO:0000256" key="5">
    <source>
        <dbReference type="ARBA" id="ARBA00022968"/>
    </source>
</evidence>
<keyword evidence="3" id="KW-0808">Transferase</keyword>
<keyword evidence="4 8" id="KW-0812">Transmembrane</keyword>
<organism evidence="10 11">
    <name type="scientific">Tritrichomonas musculus</name>
    <dbReference type="NCBI Taxonomy" id="1915356"/>
    <lineage>
        <taxon>Eukaryota</taxon>
        <taxon>Metamonada</taxon>
        <taxon>Parabasalia</taxon>
        <taxon>Tritrichomonadida</taxon>
        <taxon>Tritrichomonadidae</taxon>
        <taxon>Tritrichomonas</taxon>
    </lineage>
</organism>
<name>A0ABR2JLI3_9EUKA</name>
<protein>
    <recommendedName>
        <fullName evidence="9">Fringe-like glycosyltransferase domain-containing protein</fullName>
    </recommendedName>
</protein>
<keyword evidence="11" id="KW-1185">Reference proteome</keyword>
<accession>A0ABR2JLI3</accession>
<dbReference type="EMBL" id="JAPFFF010000011">
    <property type="protein sequence ID" value="KAK8878433.1"/>
    <property type="molecule type" value="Genomic_DNA"/>
</dbReference>